<organism evidence="2 3">
    <name type="scientific">Reticulomyxa filosa</name>
    <dbReference type="NCBI Taxonomy" id="46433"/>
    <lineage>
        <taxon>Eukaryota</taxon>
        <taxon>Sar</taxon>
        <taxon>Rhizaria</taxon>
        <taxon>Retaria</taxon>
        <taxon>Foraminifera</taxon>
        <taxon>Monothalamids</taxon>
        <taxon>Reticulomyxidae</taxon>
        <taxon>Reticulomyxa</taxon>
    </lineage>
</organism>
<evidence type="ECO:0000313" key="3">
    <source>
        <dbReference type="Proteomes" id="UP000023152"/>
    </source>
</evidence>
<comment type="caution">
    <text evidence="2">The sequence shown here is derived from an EMBL/GenBank/DDBJ whole genome shotgun (WGS) entry which is preliminary data.</text>
</comment>
<feature type="region of interest" description="Disordered" evidence="1">
    <location>
        <begin position="99"/>
        <end position="121"/>
    </location>
</feature>
<keyword evidence="3" id="KW-1185">Reference proteome</keyword>
<dbReference type="Proteomes" id="UP000023152">
    <property type="component" value="Unassembled WGS sequence"/>
</dbReference>
<dbReference type="EMBL" id="ASPP01002469">
    <property type="protein sequence ID" value="ETO34554.1"/>
    <property type="molecule type" value="Genomic_DNA"/>
</dbReference>
<protein>
    <submittedName>
        <fullName evidence="2">Uncharacterized protein</fullName>
    </submittedName>
</protein>
<gene>
    <name evidence="2" type="ORF">RFI_02541</name>
</gene>
<dbReference type="AlphaFoldDB" id="X6P917"/>
<reference evidence="2 3" key="1">
    <citation type="journal article" date="2013" name="Curr. Biol.">
        <title>The Genome of the Foraminiferan Reticulomyxa filosa.</title>
        <authorList>
            <person name="Glockner G."/>
            <person name="Hulsmann N."/>
            <person name="Schleicher M."/>
            <person name="Noegel A.A."/>
            <person name="Eichinger L."/>
            <person name="Gallinger C."/>
            <person name="Pawlowski J."/>
            <person name="Sierra R."/>
            <person name="Euteneuer U."/>
            <person name="Pillet L."/>
            <person name="Moustafa A."/>
            <person name="Platzer M."/>
            <person name="Groth M."/>
            <person name="Szafranski K."/>
            <person name="Schliwa M."/>
        </authorList>
    </citation>
    <scope>NUCLEOTIDE SEQUENCE [LARGE SCALE GENOMIC DNA]</scope>
</reference>
<accession>X6P917</accession>
<evidence type="ECO:0000313" key="2">
    <source>
        <dbReference type="EMBL" id="ETO34554.1"/>
    </source>
</evidence>
<proteinExistence type="predicted"/>
<sequence>MLQKKTEDAETEPDASSRLIDIIHKSDLALDLSTVKKRNQLLKSPSNREDKSHQLKKSCRGPYPASARVNSHSVQKPRKNLTTKKRPCTVRTYGPECKIKSWPQKKKSNRPTSAGRWHQSARQWAPVATTNMSNLPLSLRLHNNSLFLSQTIHTQATAQKYIKELKAIIDTSLSESILHHIEKRRQFRNYDPAPEVQMFASTFKKSMKCQQVKELSERYQQHLTRMKATGPIVDSHLSTPIQKFRKTRALRLQQYVKTSQKSPQKKNHHTKNVPQKVLHLKWLVAKISSQGRTAQ</sequence>
<evidence type="ECO:0000256" key="1">
    <source>
        <dbReference type="SAM" id="MobiDB-lite"/>
    </source>
</evidence>
<feature type="region of interest" description="Disordered" evidence="1">
    <location>
        <begin position="35"/>
        <end position="80"/>
    </location>
</feature>
<name>X6P917_RETFI</name>